<gene>
    <name evidence="2" type="ORF">CONPUDRAFT_159923</name>
</gene>
<dbReference type="RefSeq" id="XP_007775234.1">
    <property type="nucleotide sequence ID" value="XM_007777044.1"/>
</dbReference>
<dbReference type="AlphaFoldDB" id="R7SHU4"/>
<dbReference type="eggNOG" id="ENOG502S76S">
    <property type="taxonomic scope" value="Eukaryota"/>
</dbReference>
<protein>
    <recommendedName>
        <fullName evidence="4">Phosphoglycerate mutase family protein</fullName>
    </recommendedName>
</protein>
<keyword evidence="3" id="KW-1185">Reference proteome</keyword>
<evidence type="ECO:0000313" key="2">
    <source>
        <dbReference type="EMBL" id="EIW74634.1"/>
    </source>
</evidence>
<dbReference type="EMBL" id="JH711591">
    <property type="protein sequence ID" value="EIW74634.1"/>
    <property type="molecule type" value="Genomic_DNA"/>
</dbReference>
<evidence type="ECO:0000256" key="1">
    <source>
        <dbReference type="SAM" id="MobiDB-lite"/>
    </source>
</evidence>
<evidence type="ECO:0008006" key="4">
    <source>
        <dbReference type="Google" id="ProtNLM"/>
    </source>
</evidence>
<feature type="compositionally biased region" description="Basic and acidic residues" evidence="1">
    <location>
        <begin position="1"/>
        <end position="14"/>
    </location>
</feature>
<sequence>MNFLHRDKHADAHDQVTNAPHKAALSHELLASAASYEAMKAYEKHVQEQGHPDDHAKAKEILATLSGGFVDRMVETKGLDAIDKEKAKRQATAHTDSQLS</sequence>
<dbReference type="PANTHER" id="PTHR37450:SF1">
    <property type="entry name" value="CIPC PROTEIN"/>
    <property type="match status" value="1"/>
</dbReference>
<dbReference type="InterPro" id="IPR022234">
    <property type="entry name" value="DUF3759"/>
</dbReference>
<evidence type="ECO:0000313" key="3">
    <source>
        <dbReference type="Proteomes" id="UP000053558"/>
    </source>
</evidence>
<feature type="region of interest" description="Disordered" evidence="1">
    <location>
        <begin position="1"/>
        <end position="20"/>
    </location>
</feature>
<dbReference type="Proteomes" id="UP000053558">
    <property type="component" value="Unassembled WGS sequence"/>
</dbReference>
<dbReference type="Pfam" id="PF12585">
    <property type="entry name" value="DUF3759"/>
    <property type="match status" value="1"/>
</dbReference>
<accession>R7SHU4</accession>
<dbReference type="KEGG" id="cput:CONPUDRAFT_159923"/>
<organism evidence="2 3">
    <name type="scientific">Coniophora puteana (strain RWD-64-598)</name>
    <name type="common">Brown rot fungus</name>
    <dbReference type="NCBI Taxonomy" id="741705"/>
    <lineage>
        <taxon>Eukaryota</taxon>
        <taxon>Fungi</taxon>
        <taxon>Dikarya</taxon>
        <taxon>Basidiomycota</taxon>
        <taxon>Agaricomycotina</taxon>
        <taxon>Agaricomycetes</taxon>
        <taxon>Agaricomycetidae</taxon>
        <taxon>Boletales</taxon>
        <taxon>Coniophorineae</taxon>
        <taxon>Coniophoraceae</taxon>
        <taxon>Coniophora</taxon>
    </lineage>
</organism>
<dbReference type="PANTHER" id="PTHR37450">
    <property type="entry name" value="CIPC PROTEIN"/>
    <property type="match status" value="1"/>
</dbReference>
<name>R7SHU4_CONPW</name>
<reference evidence="3" key="1">
    <citation type="journal article" date="2012" name="Science">
        <title>The Paleozoic origin of enzymatic lignin decomposition reconstructed from 31 fungal genomes.</title>
        <authorList>
            <person name="Floudas D."/>
            <person name="Binder M."/>
            <person name="Riley R."/>
            <person name="Barry K."/>
            <person name="Blanchette R.A."/>
            <person name="Henrissat B."/>
            <person name="Martinez A.T."/>
            <person name="Otillar R."/>
            <person name="Spatafora J.W."/>
            <person name="Yadav J.S."/>
            <person name="Aerts A."/>
            <person name="Benoit I."/>
            <person name="Boyd A."/>
            <person name="Carlson A."/>
            <person name="Copeland A."/>
            <person name="Coutinho P.M."/>
            <person name="de Vries R.P."/>
            <person name="Ferreira P."/>
            <person name="Findley K."/>
            <person name="Foster B."/>
            <person name="Gaskell J."/>
            <person name="Glotzer D."/>
            <person name="Gorecki P."/>
            <person name="Heitman J."/>
            <person name="Hesse C."/>
            <person name="Hori C."/>
            <person name="Igarashi K."/>
            <person name="Jurgens J.A."/>
            <person name="Kallen N."/>
            <person name="Kersten P."/>
            <person name="Kohler A."/>
            <person name="Kuees U."/>
            <person name="Kumar T.K.A."/>
            <person name="Kuo A."/>
            <person name="LaButti K."/>
            <person name="Larrondo L.F."/>
            <person name="Lindquist E."/>
            <person name="Ling A."/>
            <person name="Lombard V."/>
            <person name="Lucas S."/>
            <person name="Lundell T."/>
            <person name="Martin R."/>
            <person name="McLaughlin D.J."/>
            <person name="Morgenstern I."/>
            <person name="Morin E."/>
            <person name="Murat C."/>
            <person name="Nagy L.G."/>
            <person name="Nolan M."/>
            <person name="Ohm R.A."/>
            <person name="Patyshakuliyeva A."/>
            <person name="Rokas A."/>
            <person name="Ruiz-Duenas F.J."/>
            <person name="Sabat G."/>
            <person name="Salamov A."/>
            <person name="Samejima M."/>
            <person name="Schmutz J."/>
            <person name="Slot J.C."/>
            <person name="St John F."/>
            <person name="Stenlid J."/>
            <person name="Sun H."/>
            <person name="Sun S."/>
            <person name="Syed K."/>
            <person name="Tsang A."/>
            <person name="Wiebenga A."/>
            <person name="Young D."/>
            <person name="Pisabarro A."/>
            <person name="Eastwood D.C."/>
            <person name="Martin F."/>
            <person name="Cullen D."/>
            <person name="Grigoriev I.V."/>
            <person name="Hibbett D.S."/>
        </authorList>
    </citation>
    <scope>NUCLEOTIDE SEQUENCE [LARGE SCALE GENOMIC DNA]</scope>
    <source>
        <strain evidence="3">RWD-64-598 SS2</strain>
    </source>
</reference>
<dbReference type="GeneID" id="19204207"/>
<proteinExistence type="predicted"/>
<dbReference type="OrthoDB" id="9895617at2759"/>
<dbReference type="OMA" id="AKWSHEL"/>